<evidence type="ECO:0000256" key="1">
    <source>
        <dbReference type="SAM" id="MobiDB-lite"/>
    </source>
</evidence>
<feature type="compositionally biased region" description="Basic and acidic residues" evidence="1">
    <location>
        <begin position="99"/>
        <end position="119"/>
    </location>
</feature>
<organism evidence="3 4">
    <name type="scientific">Seminavis robusta</name>
    <dbReference type="NCBI Taxonomy" id="568900"/>
    <lineage>
        <taxon>Eukaryota</taxon>
        <taxon>Sar</taxon>
        <taxon>Stramenopiles</taxon>
        <taxon>Ochrophyta</taxon>
        <taxon>Bacillariophyta</taxon>
        <taxon>Bacillariophyceae</taxon>
        <taxon>Bacillariophycidae</taxon>
        <taxon>Naviculales</taxon>
        <taxon>Naviculaceae</taxon>
        <taxon>Seminavis</taxon>
    </lineage>
</organism>
<keyword evidence="2" id="KW-1133">Transmembrane helix</keyword>
<feature type="region of interest" description="Disordered" evidence="1">
    <location>
        <begin position="87"/>
        <end position="120"/>
    </location>
</feature>
<sequence length="448" mass="49909">MMRSSNNNNNNNNNKMHSGMQLSYKSAYTNSKGIGNGLGHRRNGGVRRWVVVTVVAWLGIVFTTYYCFSHVGHRGLLLQSQSQSQQHSQALQSQSTAENTKDSTKKKKAEDKVKEEKTRPPSVCHQLQLSSLQVFCQAQGTEQEAWAPLLRAVEPQLRFHQAAIECALAVDIPTCVHAALQLQSNANNNATQTIPVPKKPLPFRNQLGTVIIDEEDVLHDFTEDDATRACSGLTSPVDQIFCEKHFIQLDDEETAKHYIHLYLDTELVDNDNNSKQKQKATTTAAVPPEEAKALCSAVPEAVQKLCRKQVIHLPTQHIASHFVHLYNHNSTKWDAETLCHHIPTTSKSNPDNIPVSLVQLSCVQQLLTLTSTTQSPALAAERYMSFFRPTKATITRPQVQQDLMTLLGKTLCKGNQPCAVFQRGQHQSGFSRVELNNNNNNNNNTAMA</sequence>
<dbReference type="Proteomes" id="UP001153069">
    <property type="component" value="Unassembled WGS sequence"/>
</dbReference>
<feature type="transmembrane region" description="Helical" evidence="2">
    <location>
        <begin position="49"/>
        <end position="66"/>
    </location>
</feature>
<dbReference type="EMBL" id="CAICTM010000254">
    <property type="protein sequence ID" value="CAB9506128.1"/>
    <property type="molecule type" value="Genomic_DNA"/>
</dbReference>
<keyword evidence="2" id="KW-0472">Membrane</keyword>
<accession>A0A9N8HDD5</accession>
<dbReference type="PANTHER" id="PTHR23353">
    <property type="entry name" value="RAB-GAP/TBC-RELATED"/>
    <property type="match status" value="1"/>
</dbReference>
<keyword evidence="2" id="KW-0812">Transmembrane</keyword>
<dbReference type="PANTHER" id="PTHR23353:SF23">
    <property type="entry name" value="PROTEIN HAIRLESS"/>
    <property type="match status" value="1"/>
</dbReference>
<protein>
    <submittedName>
        <fullName evidence="3">Uncharacterized protein</fullName>
    </submittedName>
</protein>
<gene>
    <name evidence="3" type="ORF">SEMRO_255_G100360.1</name>
</gene>
<evidence type="ECO:0000256" key="2">
    <source>
        <dbReference type="SAM" id="Phobius"/>
    </source>
</evidence>
<keyword evidence="4" id="KW-1185">Reference proteome</keyword>
<proteinExistence type="predicted"/>
<name>A0A9N8HDD5_9STRA</name>
<evidence type="ECO:0000313" key="3">
    <source>
        <dbReference type="EMBL" id="CAB9506128.1"/>
    </source>
</evidence>
<dbReference type="InterPro" id="IPR053019">
    <property type="entry name" value="GATA_zinc_finger"/>
</dbReference>
<reference evidence="3" key="1">
    <citation type="submission" date="2020-06" db="EMBL/GenBank/DDBJ databases">
        <authorList>
            <consortium name="Plant Systems Biology data submission"/>
        </authorList>
    </citation>
    <scope>NUCLEOTIDE SEQUENCE</scope>
    <source>
        <strain evidence="3">D6</strain>
    </source>
</reference>
<evidence type="ECO:0000313" key="4">
    <source>
        <dbReference type="Proteomes" id="UP001153069"/>
    </source>
</evidence>
<comment type="caution">
    <text evidence="3">The sequence shown here is derived from an EMBL/GenBank/DDBJ whole genome shotgun (WGS) entry which is preliminary data.</text>
</comment>
<dbReference type="AlphaFoldDB" id="A0A9N8HDD5"/>